<dbReference type="GO" id="GO:0050776">
    <property type="term" value="P:regulation of immune response"/>
    <property type="evidence" value="ECO:0007669"/>
    <property type="project" value="InterPro"/>
</dbReference>
<feature type="region of interest" description="Disordered" evidence="13">
    <location>
        <begin position="79"/>
        <end position="104"/>
    </location>
</feature>
<evidence type="ECO:0000256" key="4">
    <source>
        <dbReference type="ARBA" id="ARBA00022553"/>
    </source>
</evidence>
<evidence type="ECO:0000256" key="11">
    <source>
        <dbReference type="ARBA" id="ARBA00031053"/>
    </source>
</evidence>
<organism evidence="16 17">
    <name type="scientific">Takifugu bimaculatus</name>
    <dbReference type="NCBI Taxonomy" id="433685"/>
    <lineage>
        <taxon>Eukaryota</taxon>
        <taxon>Metazoa</taxon>
        <taxon>Chordata</taxon>
        <taxon>Craniata</taxon>
        <taxon>Vertebrata</taxon>
        <taxon>Euteleostomi</taxon>
        <taxon>Actinopterygii</taxon>
        <taxon>Neopterygii</taxon>
        <taxon>Teleostei</taxon>
        <taxon>Neoteleostei</taxon>
        <taxon>Acanthomorphata</taxon>
        <taxon>Eupercaria</taxon>
        <taxon>Tetraodontiformes</taxon>
        <taxon>Tetradontoidea</taxon>
        <taxon>Tetraodontidae</taxon>
        <taxon>Takifugu</taxon>
    </lineage>
</organism>
<comment type="caution">
    <text evidence="16">The sequence shown here is derived from an EMBL/GenBank/DDBJ whole genome shotgun (WGS) entry which is preliminary data.</text>
</comment>
<evidence type="ECO:0000256" key="12">
    <source>
        <dbReference type="ARBA" id="ARBA00031263"/>
    </source>
</evidence>
<feature type="compositionally biased region" description="Basic and acidic residues" evidence="13">
    <location>
        <begin position="93"/>
        <end position="104"/>
    </location>
</feature>
<comment type="subcellular location">
    <subcellularLocation>
        <location evidence="1">Membrane</location>
        <topology evidence="1">Single-pass type I membrane protein</topology>
    </subcellularLocation>
</comment>
<accession>A0A4Z2CDX8</accession>
<keyword evidence="7 14" id="KW-1133">Transmembrane helix</keyword>
<protein>
    <recommendedName>
        <fullName evidence="3">Hematopoietic cell signal transducer</fullName>
    </recommendedName>
    <alternativeName>
        <fullName evidence="12">DNAX-activation protein 10</fullName>
    </alternativeName>
    <alternativeName>
        <fullName evidence="11">Membrane protein DAP10</fullName>
    </alternativeName>
</protein>
<dbReference type="PANTHER" id="PTHR21409">
    <property type="entry name" value="HEMATOPOIETIC CELL SIGNAL TRANSDUCER"/>
    <property type="match status" value="1"/>
</dbReference>
<evidence type="ECO:0000256" key="2">
    <source>
        <dbReference type="ARBA" id="ARBA00006724"/>
    </source>
</evidence>
<evidence type="ECO:0000256" key="14">
    <source>
        <dbReference type="SAM" id="Phobius"/>
    </source>
</evidence>
<keyword evidence="8 14" id="KW-0472">Membrane</keyword>
<feature type="transmembrane region" description="Helical" evidence="14">
    <location>
        <begin position="38"/>
        <end position="60"/>
    </location>
</feature>
<evidence type="ECO:0000256" key="3">
    <source>
        <dbReference type="ARBA" id="ARBA00018050"/>
    </source>
</evidence>
<dbReference type="AlphaFoldDB" id="A0A4Z2CDX8"/>
<dbReference type="GO" id="GO:0005102">
    <property type="term" value="F:signaling receptor binding"/>
    <property type="evidence" value="ECO:0007669"/>
    <property type="project" value="InterPro"/>
</dbReference>
<dbReference type="PANTHER" id="PTHR21409:SF1">
    <property type="entry name" value="HEMATOPOIETIC CELL SIGNAL TRANSDUCER"/>
    <property type="match status" value="1"/>
</dbReference>
<name>A0A4Z2CDX8_9TELE</name>
<evidence type="ECO:0000256" key="10">
    <source>
        <dbReference type="ARBA" id="ARBA00023180"/>
    </source>
</evidence>
<keyword evidence="5 14" id="KW-0812">Transmembrane</keyword>
<dbReference type="Pfam" id="PF07213">
    <property type="entry name" value="DAP10"/>
    <property type="match status" value="1"/>
</dbReference>
<proteinExistence type="inferred from homology"/>
<evidence type="ECO:0000256" key="15">
    <source>
        <dbReference type="SAM" id="SignalP"/>
    </source>
</evidence>
<evidence type="ECO:0000256" key="9">
    <source>
        <dbReference type="ARBA" id="ARBA00023157"/>
    </source>
</evidence>
<evidence type="ECO:0000256" key="1">
    <source>
        <dbReference type="ARBA" id="ARBA00004479"/>
    </source>
</evidence>
<dbReference type="GO" id="GO:0016020">
    <property type="term" value="C:membrane"/>
    <property type="evidence" value="ECO:0007669"/>
    <property type="project" value="UniProtKB-SubCell"/>
</dbReference>
<feature type="signal peptide" evidence="15">
    <location>
        <begin position="1"/>
        <end position="22"/>
    </location>
</feature>
<dbReference type="Proteomes" id="UP000516260">
    <property type="component" value="Chromosome 10"/>
</dbReference>
<keyword evidence="4" id="KW-0597">Phosphoprotein</keyword>
<evidence type="ECO:0000256" key="6">
    <source>
        <dbReference type="ARBA" id="ARBA00022729"/>
    </source>
</evidence>
<keyword evidence="10" id="KW-0325">Glycoprotein</keyword>
<evidence type="ECO:0000256" key="8">
    <source>
        <dbReference type="ARBA" id="ARBA00023136"/>
    </source>
</evidence>
<comment type="similarity">
    <text evidence="2">Belongs to the DAP10 family.</text>
</comment>
<evidence type="ECO:0000256" key="13">
    <source>
        <dbReference type="SAM" id="MobiDB-lite"/>
    </source>
</evidence>
<dbReference type="InterPro" id="IPR009861">
    <property type="entry name" value="HCST"/>
</dbReference>
<dbReference type="GO" id="GO:0051897">
    <property type="term" value="P:positive regulation of phosphatidylinositol 3-kinase/protein kinase B signal transduction"/>
    <property type="evidence" value="ECO:0007669"/>
    <property type="project" value="InterPro"/>
</dbReference>
<keyword evidence="9" id="KW-1015">Disulfide bond</keyword>
<evidence type="ECO:0000313" key="17">
    <source>
        <dbReference type="Proteomes" id="UP000516260"/>
    </source>
</evidence>
<reference evidence="16 17" key="1">
    <citation type="submission" date="2019-04" db="EMBL/GenBank/DDBJ databases">
        <title>The sequence and de novo assembly of Takifugu bimaculatus genome using PacBio and Hi-C technologies.</title>
        <authorList>
            <person name="Xu P."/>
            <person name="Liu B."/>
            <person name="Zhou Z."/>
        </authorList>
    </citation>
    <scope>NUCLEOTIDE SEQUENCE [LARGE SCALE GENOMIC DNA]</scope>
    <source>
        <strain evidence="16">TB-2018</strain>
        <tissue evidence="16">Muscle</tissue>
    </source>
</reference>
<dbReference type="EMBL" id="SWLE01000002">
    <property type="protein sequence ID" value="TNN02452.1"/>
    <property type="molecule type" value="Genomic_DNA"/>
</dbReference>
<keyword evidence="6 15" id="KW-0732">Signal</keyword>
<evidence type="ECO:0000256" key="7">
    <source>
        <dbReference type="ARBA" id="ARBA00022989"/>
    </source>
</evidence>
<feature type="chain" id="PRO_5021397824" description="Hematopoietic cell signal transducer" evidence="15">
    <location>
        <begin position="23"/>
        <end position="104"/>
    </location>
</feature>
<dbReference type="GO" id="GO:0043548">
    <property type="term" value="F:phosphatidylinositol 3-kinase binding"/>
    <property type="evidence" value="ECO:0007669"/>
    <property type="project" value="InterPro"/>
</dbReference>
<evidence type="ECO:0000313" key="16">
    <source>
        <dbReference type="EMBL" id="TNN02452.1"/>
    </source>
</evidence>
<keyword evidence="17" id="KW-1185">Reference proteome</keyword>
<gene>
    <name evidence="16" type="ORF">fugu_009939</name>
</gene>
<sequence length="104" mass="11331">MAPGRSLTSAFILCNILGLAAASTDSSVSCYRIEPWTVAGVIGADVVLTLIIVVITYRCASTRQKAIKSADNIYMNTRANVKKNNKQPPKWKNSAEEGVKRSRM</sequence>
<evidence type="ECO:0000256" key="5">
    <source>
        <dbReference type="ARBA" id="ARBA00022692"/>
    </source>
</evidence>